<name>A0A517QZB6_9PLAN</name>
<dbReference type="Proteomes" id="UP000317318">
    <property type="component" value="Chromosome"/>
</dbReference>
<keyword evidence="2" id="KW-1185">Reference proteome</keyword>
<sequence>MIRRDCEDGWLLITQVDHAHLAARLAALWGNRTIPKLPVPQMLLPAIRDHDEGWRFWEQNPSVDPETGFPQSFLDVPIEDAVRIWARSVEQAGKGTASEAEALGLLDRAGIDVTPEVAIVLRQVLSHRPTFTLHDVIADLEVSAGPDIPRETIVEILDELREAKVIRRDDYPLAGSVYSVDLQLDGATPFGEIWVSVHFTALAEAMLARRENAREQDGLVDRADDPDVERFAETFLDQQSTVREARSFVALRGFAGDSYDQLIDTGFRYVRFFDWLSLWMCLAERDRPETFSISERKGLRVSLTPQPSDEDRLQIFSADPWPFQGTGPVEVALPAVQVAGRTFRDDAELSLAIHEGKRTELRWRLVPGENQKE</sequence>
<reference evidence="1 2" key="1">
    <citation type="submission" date="2019-02" db="EMBL/GenBank/DDBJ databases">
        <title>Deep-cultivation of Planctomycetes and their phenomic and genomic characterization uncovers novel biology.</title>
        <authorList>
            <person name="Wiegand S."/>
            <person name="Jogler M."/>
            <person name="Boedeker C."/>
            <person name="Pinto D."/>
            <person name="Vollmers J."/>
            <person name="Rivas-Marin E."/>
            <person name="Kohn T."/>
            <person name="Peeters S.H."/>
            <person name="Heuer A."/>
            <person name="Rast P."/>
            <person name="Oberbeckmann S."/>
            <person name="Bunk B."/>
            <person name="Jeske O."/>
            <person name="Meyerdierks A."/>
            <person name="Storesund J.E."/>
            <person name="Kallscheuer N."/>
            <person name="Luecker S."/>
            <person name="Lage O.M."/>
            <person name="Pohl T."/>
            <person name="Merkel B.J."/>
            <person name="Hornburger P."/>
            <person name="Mueller R.-W."/>
            <person name="Bruemmer F."/>
            <person name="Labrenz M."/>
            <person name="Spormann A.M."/>
            <person name="Op den Camp H."/>
            <person name="Overmann J."/>
            <person name="Amann R."/>
            <person name="Jetten M.S.M."/>
            <person name="Mascher T."/>
            <person name="Medema M.H."/>
            <person name="Devos D.P."/>
            <person name="Kaster A.-K."/>
            <person name="Ovreas L."/>
            <person name="Rohde M."/>
            <person name="Galperin M.Y."/>
            <person name="Jogler C."/>
        </authorList>
    </citation>
    <scope>NUCLEOTIDE SEQUENCE [LARGE SCALE GENOMIC DNA]</scope>
    <source>
        <strain evidence="1 2">Pan189</strain>
    </source>
</reference>
<dbReference type="AlphaFoldDB" id="A0A517QZB6"/>
<dbReference type="Gene3D" id="1.10.10.10">
    <property type="entry name" value="Winged helix-like DNA-binding domain superfamily/Winged helix DNA-binding domain"/>
    <property type="match status" value="1"/>
</dbReference>
<evidence type="ECO:0000313" key="2">
    <source>
        <dbReference type="Proteomes" id="UP000317318"/>
    </source>
</evidence>
<proteinExistence type="predicted"/>
<dbReference type="InterPro" id="IPR036388">
    <property type="entry name" value="WH-like_DNA-bd_sf"/>
</dbReference>
<dbReference type="Pfam" id="PF13030">
    <property type="entry name" value="DUF3891"/>
    <property type="match status" value="2"/>
</dbReference>
<evidence type="ECO:0000313" key="1">
    <source>
        <dbReference type="EMBL" id="QDT36987.1"/>
    </source>
</evidence>
<dbReference type="EMBL" id="CP036268">
    <property type="protein sequence ID" value="QDT36987.1"/>
    <property type="molecule type" value="Genomic_DNA"/>
</dbReference>
<protein>
    <recommendedName>
        <fullName evidence="3">DUF3891 domain-containing protein</fullName>
    </recommendedName>
</protein>
<organism evidence="1 2">
    <name type="scientific">Stratiformator vulcanicus</name>
    <dbReference type="NCBI Taxonomy" id="2527980"/>
    <lineage>
        <taxon>Bacteria</taxon>
        <taxon>Pseudomonadati</taxon>
        <taxon>Planctomycetota</taxon>
        <taxon>Planctomycetia</taxon>
        <taxon>Planctomycetales</taxon>
        <taxon>Planctomycetaceae</taxon>
        <taxon>Stratiformator</taxon>
    </lineage>
</organism>
<gene>
    <name evidence="1" type="ORF">Pan189_13510</name>
</gene>
<dbReference type="KEGG" id="svp:Pan189_13510"/>
<dbReference type="InterPro" id="IPR024992">
    <property type="entry name" value="DUF3891"/>
</dbReference>
<accession>A0A517QZB6</accession>
<dbReference type="OrthoDB" id="286277at2"/>
<dbReference type="RefSeq" id="WP_145363142.1">
    <property type="nucleotide sequence ID" value="NZ_CP036268.1"/>
</dbReference>
<evidence type="ECO:0008006" key="3">
    <source>
        <dbReference type="Google" id="ProtNLM"/>
    </source>
</evidence>